<reference evidence="5 6" key="1">
    <citation type="submission" date="2013-03" db="EMBL/GenBank/DDBJ databases">
        <title>The Genome Sequence of Phialophora europaea CBS 101466.</title>
        <authorList>
            <consortium name="The Broad Institute Genomics Platform"/>
            <person name="Cuomo C."/>
            <person name="de Hoog S."/>
            <person name="Gorbushina A."/>
            <person name="Walker B."/>
            <person name="Young S.K."/>
            <person name="Zeng Q."/>
            <person name="Gargeya S."/>
            <person name="Fitzgerald M."/>
            <person name="Haas B."/>
            <person name="Abouelleil A."/>
            <person name="Allen A.W."/>
            <person name="Alvarado L."/>
            <person name="Arachchi H.M."/>
            <person name="Berlin A.M."/>
            <person name="Chapman S.B."/>
            <person name="Gainer-Dewar J."/>
            <person name="Goldberg J."/>
            <person name="Griggs A."/>
            <person name="Gujja S."/>
            <person name="Hansen M."/>
            <person name="Howarth C."/>
            <person name="Imamovic A."/>
            <person name="Ireland A."/>
            <person name="Larimer J."/>
            <person name="McCowan C."/>
            <person name="Murphy C."/>
            <person name="Pearson M."/>
            <person name="Poon T.W."/>
            <person name="Priest M."/>
            <person name="Roberts A."/>
            <person name="Saif S."/>
            <person name="Shea T."/>
            <person name="Sisk P."/>
            <person name="Sykes S."/>
            <person name="Wortman J."/>
            <person name="Nusbaum C."/>
            <person name="Birren B."/>
        </authorList>
    </citation>
    <scope>NUCLEOTIDE SEQUENCE [LARGE SCALE GENOMIC DNA]</scope>
    <source>
        <strain evidence="5 6">CBS 101466</strain>
    </source>
</reference>
<dbReference type="Pfam" id="PF22061">
    <property type="entry name" value="CSN7_HB_subdom"/>
    <property type="match status" value="1"/>
</dbReference>
<keyword evidence="6" id="KW-1185">Reference proteome</keyword>
<evidence type="ECO:0000259" key="4">
    <source>
        <dbReference type="PROSITE" id="PS50250"/>
    </source>
</evidence>
<dbReference type="RefSeq" id="XP_008711094.1">
    <property type="nucleotide sequence ID" value="XM_008712872.1"/>
</dbReference>
<dbReference type="InParanoid" id="W2SCH6"/>
<dbReference type="PROSITE" id="PS50250">
    <property type="entry name" value="PCI"/>
    <property type="match status" value="1"/>
</dbReference>
<accession>W2SCH6</accession>
<dbReference type="SMART" id="SM00088">
    <property type="entry name" value="PINT"/>
    <property type="match status" value="1"/>
</dbReference>
<evidence type="ECO:0000256" key="3">
    <source>
        <dbReference type="SAM" id="MobiDB-lite"/>
    </source>
</evidence>
<dbReference type="GO" id="GO:0008180">
    <property type="term" value="C:COP9 signalosome"/>
    <property type="evidence" value="ECO:0007669"/>
    <property type="project" value="UniProtKB-KW"/>
</dbReference>
<dbReference type="InterPro" id="IPR000717">
    <property type="entry name" value="PCI_dom"/>
</dbReference>
<dbReference type="EMBL" id="KB822711">
    <property type="protein sequence ID" value="ETN46382.1"/>
    <property type="molecule type" value="Genomic_DNA"/>
</dbReference>
<feature type="region of interest" description="Disordered" evidence="3">
    <location>
        <begin position="240"/>
        <end position="301"/>
    </location>
</feature>
<dbReference type="HOGENOM" id="CLU_054426_0_0_1"/>
<gene>
    <name evidence="5" type="ORF">HMPREF1541_00566</name>
</gene>
<evidence type="ECO:0000313" key="5">
    <source>
        <dbReference type="EMBL" id="ETN46382.1"/>
    </source>
</evidence>
<evidence type="ECO:0000313" key="6">
    <source>
        <dbReference type="Proteomes" id="UP000030752"/>
    </source>
</evidence>
<dbReference type="Proteomes" id="UP000030752">
    <property type="component" value="Unassembled WGS sequence"/>
</dbReference>
<dbReference type="PANTHER" id="PTHR15350:SF5">
    <property type="entry name" value="COP9 SIGNALOSOME COMPLEX SUBUNIT 7"/>
    <property type="match status" value="1"/>
</dbReference>
<proteinExistence type="inferred from homology"/>
<protein>
    <recommendedName>
        <fullName evidence="4">PCI domain-containing protein</fullName>
    </recommendedName>
</protein>
<dbReference type="OrthoDB" id="10265275at2759"/>
<dbReference type="GeneID" id="19967905"/>
<name>W2SCH6_CYPE1</name>
<dbReference type="VEuPathDB" id="FungiDB:HMPREF1541_00566"/>
<dbReference type="AlphaFoldDB" id="W2SCH6"/>
<dbReference type="InterPro" id="IPR045237">
    <property type="entry name" value="COPS7/eIF3m"/>
</dbReference>
<evidence type="ECO:0000256" key="1">
    <source>
        <dbReference type="ARBA" id="ARBA00008482"/>
    </source>
</evidence>
<dbReference type="PANTHER" id="PTHR15350">
    <property type="entry name" value="COP9 SIGNALOSOME COMPLEX SUBUNIT 7/DENDRITIC CELL PROTEIN GA17"/>
    <property type="match status" value="1"/>
</dbReference>
<dbReference type="eggNOG" id="KOG3250">
    <property type="taxonomic scope" value="Eukaryota"/>
</dbReference>
<organism evidence="5 6">
    <name type="scientific">Cyphellophora europaea (strain CBS 101466)</name>
    <name type="common">Phialophora europaea</name>
    <dbReference type="NCBI Taxonomy" id="1220924"/>
    <lineage>
        <taxon>Eukaryota</taxon>
        <taxon>Fungi</taxon>
        <taxon>Dikarya</taxon>
        <taxon>Ascomycota</taxon>
        <taxon>Pezizomycotina</taxon>
        <taxon>Eurotiomycetes</taxon>
        <taxon>Chaetothyriomycetidae</taxon>
        <taxon>Chaetothyriales</taxon>
        <taxon>Cyphellophoraceae</taxon>
        <taxon>Cyphellophora</taxon>
    </lineage>
</organism>
<keyword evidence="2" id="KW-0736">Signalosome</keyword>
<sequence>MEPAHVKALGALQPFILLATTTKSPSPRFLADLIKRATEAPGTYVFTELLQQPAIQSLRADETPSEFQTYLTLLEIFSWGTYEEYQATPNIPTLSDAQTQKLKQLSLLTLASPFASLASANANTLAYSSLVHSLHLPSSAALESLVTSCIYAGLLSARLSPTSNPPAVHIHSVAPLRDIRPQSLPAILQILSTWSARCDTVASELDAHITSIKTTARDRSIVAQKRQDVVDAAVLSNANDDADKRSGRSGRGQRGSKRDLDDEYGGSDGEGMDVDEGIGEMGASFGGAGGSRGTKRNRGRG</sequence>
<comment type="similarity">
    <text evidence="1">Belongs to the CSN7/EIF3M family. CSN7 subfamily.</text>
</comment>
<feature type="domain" description="PCI" evidence="4">
    <location>
        <begin position="1"/>
        <end position="173"/>
    </location>
</feature>
<evidence type="ECO:0000256" key="2">
    <source>
        <dbReference type="ARBA" id="ARBA00022790"/>
    </source>
</evidence>
<dbReference type="STRING" id="1220924.W2SCH6"/>
<feature type="compositionally biased region" description="Acidic residues" evidence="3">
    <location>
        <begin position="261"/>
        <end position="278"/>
    </location>
</feature>